<proteinExistence type="predicted"/>
<feature type="region of interest" description="Disordered" evidence="1">
    <location>
        <begin position="374"/>
        <end position="400"/>
    </location>
</feature>
<dbReference type="Proteomes" id="UP001342314">
    <property type="component" value="Unassembled WGS sequence"/>
</dbReference>
<evidence type="ECO:0000313" key="3">
    <source>
        <dbReference type="Proteomes" id="UP001342314"/>
    </source>
</evidence>
<name>A0AAV5GKE0_9BASI</name>
<protein>
    <recommendedName>
        <fullName evidence="4">F-box domain-containing protein</fullName>
    </recommendedName>
</protein>
<gene>
    <name evidence="2" type="ORF">Rhopal_002499-T1</name>
</gene>
<comment type="caution">
    <text evidence="2">The sequence shown here is derived from an EMBL/GenBank/DDBJ whole genome shotgun (WGS) entry which is preliminary data.</text>
</comment>
<dbReference type="AlphaFoldDB" id="A0AAV5GKE0"/>
<dbReference type="EMBL" id="BQKY01000005">
    <property type="protein sequence ID" value="GJN89512.1"/>
    <property type="molecule type" value="Genomic_DNA"/>
</dbReference>
<reference evidence="2 3" key="1">
    <citation type="submission" date="2021-12" db="EMBL/GenBank/DDBJ databases">
        <title>High titer production of polyol ester of fatty acids by Rhodotorula paludigena BS15 towards product separation-free biomass refinery.</title>
        <authorList>
            <person name="Mano J."/>
            <person name="Ono H."/>
            <person name="Tanaka T."/>
            <person name="Naito K."/>
            <person name="Sushida H."/>
            <person name="Ike M."/>
            <person name="Tokuyasu K."/>
            <person name="Kitaoka M."/>
        </authorList>
    </citation>
    <scope>NUCLEOTIDE SEQUENCE [LARGE SCALE GENOMIC DNA]</scope>
    <source>
        <strain evidence="2 3">BS15</strain>
    </source>
</reference>
<feature type="compositionally biased region" description="Polar residues" evidence="1">
    <location>
        <begin position="383"/>
        <end position="400"/>
    </location>
</feature>
<sequence length="400" mass="44421">MSLASLPYDLVRLIATYLDPDPASSVTEAPSITRQRRYLGRRLALIAPNFREVGTSLVWRNVVVGFHRNPDLLERVLHEQWMASHIRKIHILAGKRNEAQALALDLQRLLPLLCRLDECVLSMTPDTVELLLEQAESATGVSSLLRRLPLFHGTDRIAVSLRLSPETPMPPALPAPVLQTRVVMLNIEDLVASPAAEALVVSYLSLFSLAHITSLKLMSQSVPDHVLRNLRQLSSLRHLSVDSKSDTVVAALIHAIDALPYLPELRSIELGVRTPTDEPARITCSLVHHRLFDAISAHPALEWVFIAVEFGLYDEEAGGPLDHFIAFLDRQLPKDGRGGSRFREWTSVAWDAALLVKRETTWLRVACPDGGERWIEDHGGSQSGTESVGSLSSLRLEQET</sequence>
<evidence type="ECO:0000256" key="1">
    <source>
        <dbReference type="SAM" id="MobiDB-lite"/>
    </source>
</evidence>
<keyword evidence="3" id="KW-1185">Reference proteome</keyword>
<evidence type="ECO:0000313" key="2">
    <source>
        <dbReference type="EMBL" id="GJN89512.1"/>
    </source>
</evidence>
<evidence type="ECO:0008006" key="4">
    <source>
        <dbReference type="Google" id="ProtNLM"/>
    </source>
</evidence>
<organism evidence="2 3">
    <name type="scientific">Rhodotorula paludigena</name>
    <dbReference type="NCBI Taxonomy" id="86838"/>
    <lineage>
        <taxon>Eukaryota</taxon>
        <taxon>Fungi</taxon>
        <taxon>Dikarya</taxon>
        <taxon>Basidiomycota</taxon>
        <taxon>Pucciniomycotina</taxon>
        <taxon>Microbotryomycetes</taxon>
        <taxon>Sporidiobolales</taxon>
        <taxon>Sporidiobolaceae</taxon>
        <taxon>Rhodotorula</taxon>
    </lineage>
</organism>
<accession>A0AAV5GKE0</accession>